<reference evidence="2 3" key="1">
    <citation type="journal article" date="2011" name="J. Biotechnol.">
        <title>The complete genome sequence of the dominant Sinorhizobium meliloti field isolate SM11 extends the S. meliloti pan-genome.</title>
        <authorList>
            <person name="Schneiker-Bekel S."/>
            <person name="Wibberg D."/>
            <person name="Bekel T."/>
            <person name="Blom J."/>
            <person name="Linke B."/>
            <person name="Neuweger H."/>
            <person name="Stiens M."/>
            <person name="Vorholter F.J."/>
            <person name="Weidner S."/>
            <person name="Goesmann A."/>
            <person name="Puhler A."/>
            <person name="Schluter A."/>
        </authorList>
    </citation>
    <scope>NUCLEOTIDE SEQUENCE [LARGE SCALE GENOMIC DNA]</scope>
    <source>
        <strain evidence="2 3">SM11</strain>
        <plasmid evidence="3">pSmeSM11c</plasmid>
    </source>
</reference>
<evidence type="ECO:0000313" key="2">
    <source>
        <dbReference type="EMBL" id="AEH81238.1"/>
    </source>
</evidence>
<organism evidence="2 3">
    <name type="scientific">Sinorhizobium meliloti (strain SM11)</name>
    <dbReference type="NCBI Taxonomy" id="707241"/>
    <lineage>
        <taxon>Bacteria</taxon>
        <taxon>Pseudomonadati</taxon>
        <taxon>Pseudomonadota</taxon>
        <taxon>Alphaproteobacteria</taxon>
        <taxon>Hyphomicrobiales</taxon>
        <taxon>Rhizobiaceae</taxon>
        <taxon>Sinorhizobium/Ensifer group</taxon>
        <taxon>Sinorhizobium</taxon>
    </lineage>
</organism>
<dbReference type="EMBL" id="CP001831">
    <property type="protein sequence ID" value="AEH81238.1"/>
    <property type="molecule type" value="Genomic_DNA"/>
</dbReference>
<dbReference type="Proteomes" id="UP000009045">
    <property type="component" value="Plasmid pSmeSM11c"/>
</dbReference>
<proteinExistence type="predicted"/>
<feature type="region of interest" description="Disordered" evidence="1">
    <location>
        <begin position="1"/>
        <end position="24"/>
    </location>
</feature>
<evidence type="ECO:0000313" key="3">
    <source>
        <dbReference type="Proteomes" id="UP000009045"/>
    </source>
</evidence>
<name>F7XBD5_SINMM</name>
<dbReference type="HOGENOM" id="CLU_1128487_0_0_5"/>
<gene>
    <name evidence="2" type="ordered locus">SM11_pC0165</name>
</gene>
<dbReference type="AlphaFoldDB" id="F7XBD5"/>
<protein>
    <submittedName>
        <fullName evidence="2">Uncharacterized protein</fullName>
    </submittedName>
</protein>
<geneLocation type="plasmid" evidence="2 3">
    <name>pSmeSM11c</name>
</geneLocation>
<dbReference type="KEGG" id="smx:SM11_pC0165"/>
<evidence type="ECO:0000256" key="1">
    <source>
        <dbReference type="SAM" id="MobiDB-lite"/>
    </source>
</evidence>
<dbReference type="PATRIC" id="fig|707241.3.peg.4162"/>
<keyword evidence="2" id="KW-0614">Plasmid</keyword>
<sequence length="289" mass="31432">MTVKDALPLHPGRPRRSLREPSSHLGPLQVCAESAACVTPKSSMRLMMSVHFDAITLPELSARERALETASPPETTQFSLVGTASAQINEGALLAFDSALPKQMIDDISNSLLFAQLAADKQFNRHTATGDWQRTFFGTLSVMGWITGSLSERTEVAASPVDWAELITSYMPENVDQLVLSSIAASQQLPTTSSAIRIWSNAALVGDEGVVIVGPSYISGDNPNMAIALLKFTFEKEVAGFLRWDVNFNITTSIVTMELNESIYSKVRNSVIAKLGNRPKYLIASVPMK</sequence>
<accession>F7XBD5</accession>